<dbReference type="EMBL" id="JACNJZ010000121">
    <property type="protein sequence ID" value="MBC8318003.1"/>
    <property type="molecule type" value="Genomic_DNA"/>
</dbReference>
<evidence type="ECO:0000313" key="2">
    <source>
        <dbReference type="Proteomes" id="UP000614424"/>
    </source>
</evidence>
<protein>
    <submittedName>
        <fullName evidence="1">Uncharacterized protein</fullName>
    </submittedName>
</protein>
<organism evidence="1 2">
    <name type="scientific">Candidatus Desulfobia pelagia</name>
    <dbReference type="NCBI Taxonomy" id="2841692"/>
    <lineage>
        <taxon>Bacteria</taxon>
        <taxon>Pseudomonadati</taxon>
        <taxon>Thermodesulfobacteriota</taxon>
        <taxon>Desulfobulbia</taxon>
        <taxon>Desulfobulbales</taxon>
        <taxon>Desulfobulbaceae</taxon>
        <taxon>Candidatus Desulfobia</taxon>
    </lineage>
</organism>
<dbReference type="AlphaFoldDB" id="A0A8J6NFX8"/>
<accession>A0A8J6NFX8</accession>
<comment type="caution">
    <text evidence="1">The sequence shown here is derived from an EMBL/GenBank/DDBJ whole genome shotgun (WGS) entry which is preliminary data.</text>
</comment>
<sequence>MVITGEYKFPPRPRIDTGESPLKVSEIPGVSPTLPINFIRKQYRHGTGTGYLETVDDTLPEGAERALQFLILQANSDFASHGIDIHLGLVKSGEGYKLDIYDCTDGHVCNLIKDNIIHIEELPVLIRNLQQEAGILLDTSA</sequence>
<gene>
    <name evidence="1" type="ORF">H8E41_08855</name>
</gene>
<evidence type="ECO:0000313" key="1">
    <source>
        <dbReference type="EMBL" id="MBC8318003.1"/>
    </source>
</evidence>
<name>A0A8J6NFX8_9BACT</name>
<reference evidence="1 2" key="1">
    <citation type="submission" date="2020-08" db="EMBL/GenBank/DDBJ databases">
        <title>Bridging the membrane lipid divide: bacteria of the FCB group superphylum have the potential to synthesize archaeal ether lipids.</title>
        <authorList>
            <person name="Villanueva L."/>
            <person name="Von Meijenfeldt F.A.B."/>
            <person name="Westbye A.B."/>
            <person name="Yadav S."/>
            <person name="Hopmans E.C."/>
            <person name="Dutilh B.E."/>
            <person name="Sinninghe Damste J.S."/>
        </authorList>
    </citation>
    <scope>NUCLEOTIDE SEQUENCE [LARGE SCALE GENOMIC DNA]</scope>
    <source>
        <strain evidence="1">NIOZ-UU47</strain>
    </source>
</reference>
<proteinExistence type="predicted"/>
<dbReference type="Proteomes" id="UP000614424">
    <property type="component" value="Unassembled WGS sequence"/>
</dbReference>